<evidence type="ECO:0000256" key="9">
    <source>
        <dbReference type="SAM" id="MobiDB-lite"/>
    </source>
</evidence>
<keyword evidence="5" id="KW-0732">Signal</keyword>
<evidence type="ECO:0000256" key="2">
    <source>
        <dbReference type="ARBA" id="ARBA00004609"/>
    </source>
</evidence>
<evidence type="ECO:0000256" key="8">
    <source>
        <dbReference type="ARBA" id="ARBA00023288"/>
    </source>
</evidence>
<evidence type="ECO:0000256" key="7">
    <source>
        <dbReference type="ARBA" id="ARBA00023180"/>
    </source>
</evidence>
<evidence type="ECO:0000256" key="6">
    <source>
        <dbReference type="ARBA" id="ARBA00023136"/>
    </source>
</evidence>
<feature type="region of interest" description="Disordered" evidence="9">
    <location>
        <begin position="1"/>
        <end position="22"/>
    </location>
</feature>
<dbReference type="Proteomes" id="UP000266743">
    <property type="component" value="Chromosome 2"/>
</dbReference>
<gene>
    <name evidence="11" type="ORF">DPX39_020030400</name>
</gene>
<reference evidence="11" key="1">
    <citation type="submission" date="2018-09" db="EMBL/GenBank/DDBJ databases">
        <title>whole genome sequence of T. equiperdum IVM-t1 strain.</title>
        <authorList>
            <person name="Suganuma K."/>
        </authorList>
    </citation>
    <scope>NUCLEOTIDE SEQUENCE [LARGE SCALE GENOMIC DNA]</scope>
    <source>
        <strain evidence="11">IVM-t1</strain>
    </source>
</reference>
<feature type="domain" description="Trypanosome variant surface glycoprotein B-type N-terminal" evidence="10">
    <location>
        <begin position="1"/>
        <end position="148"/>
    </location>
</feature>
<feature type="region of interest" description="Disordered" evidence="9">
    <location>
        <begin position="181"/>
        <end position="205"/>
    </location>
</feature>
<keyword evidence="6" id="KW-0472">Membrane</keyword>
<keyword evidence="3" id="KW-1003">Cell membrane</keyword>
<evidence type="ECO:0000256" key="4">
    <source>
        <dbReference type="ARBA" id="ARBA00022622"/>
    </source>
</evidence>
<accession>A0A3L6LCV9</accession>
<comment type="function">
    <text evidence="1">VSG forms a coat on the surface of the parasite. The trypanosome evades the immune response of the host by expressing a series of antigenically distinct VSGs from an estimated 1000 VSG genes.</text>
</comment>
<dbReference type="GO" id="GO:0098552">
    <property type="term" value="C:side of membrane"/>
    <property type="evidence" value="ECO:0007669"/>
    <property type="project" value="UniProtKB-KW"/>
</dbReference>
<dbReference type="EMBL" id="QSBY01000002">
    <property type="protein sequence ID" value="RHW74118.1"/>
    <property type="molecule type" value="Genomic_DNA"/>
</dbReference>
<protein>
    <submittedName>
        <fullName evidence="11">Variant surface glycoprotein</fullName>
    </submittedName>
</protein>
<dbReference type="GO" id="GO:0005886">
    <property type="term" value="C:plasma membrane"/>
    <property type="evidence" value="ECO:0007669"/>
    <property type="project" value="UniProtKB-SubCell"/>
</dbReference>
<dbReference type="Pfam" id="PF13206">
    <property type="entry name" value="VSG_B"/>
    <property type="match status" value="1"/>
</dbReference>
<evidence type="ECO:0000256" key="1">
    <source>
        <dbReference type="ARBA" id="ARBA00002523"/>
    </source>
</evidence>
<comment type="subcellular location">
    <subcellularLocation>
        <location evidence="2">Cell membrane</location>
        <topology evidence="2">Lipid-anchor</topology>
        <topology evidence="2">GPI-anchor</topology>
    </subcellularLocation>
</comment>
<evidence type="ECO:0000256" key="5">
    <source>
        <dbReference type="ARBA" id="ARBA00022729"/>
    </source>
</evidence>
<keyword evidence="8" id="KW-0449">Lipoprotein</keyword>
<keyword evidence="4" id="KW-0336">GPI-anchor</keyword>
<keyword evidence="7" id="KW-0325">Glycoprotein</keyword>
<dbReference type="InterPro" id="IPR025932">
    <property type="entry name" value="Trypano_VSG_B_N_dom"/>
</dbReference>
<organism evidence="11">
    <name type="scientific">Trypanosoma brucei equiperdum</name>
    <dbReference type="NCBI Taxonomy" id="630700"/>
    <lineage>
        <taxon>Eukaryota</taxon>
        <taxon>Discoba</taxon>
        <taxon>Euglenozoa</taxon>
        <taxon>Kinetoplastea</taxon>
        <taxon>Metakinetoplastina</taxon>
        <taxon>Trypanosomatida</taxon>
        <taxon>Trypanosomatidae</taxon>
        <taxon>Trypanosoma</taxon>
    </lineage>
</organism>
<comment type="caution">
    <text evidence="11">The sequence shown here is derived from an EMBL/GenBank/DDBJ whole genome shotgun (WGS) entry which is preliminary data.</text>
</comment>
<evidence type="ECO:0000259" key="10">
    <source>
        <dbReference type="Pfam" id="PF13206"/>
    </source>
</evidence>
<evidence type="ECO:0000256" key="3">
    <source>
        <dbReference type="ARBA" id="ARBA00022475"/>
    </source>
</evidence>
<evidence type="ECO:0000313" key="11">
    <source>
        <dbReference type="EMBL" id="RHW74118.1"/>
    </source>
</evidence>
<sequence>MSLSVPSWQEKFPKDVTPDETNPDYCKNARAKDECVQAWNKWKKAAAALKHPGSFPTKALQTAAKLTSPAGAAARLAIANLLEQANSLRTEYSINVRPEITAAKQVQRGTIQHAIFAKAGDSSAPGKRCAAELQTDRLTSCKADKAAATVCVRRFVYAQKTATDKAAIFAAEGQATQPSCTAAHQTLEKSSSRFGRSAAKHRQAS</sequence>
<dbReference type="AlphaFoldDB" id="A0A3L6LCV9"/>
<name>A0A3L6LCV9_9TRYP</name>
<proteinExistence type="predicted"/>